<dbReference type="EMBL" id="BJCL01000004">
    <property type="protein sequence ID" value="GCL62862.1"/>
    <property type="molecule type" value="Genomic_DNA"/>
</dbReference>
<evidence type="ECO:0000313" key="4">
    <source>
        <dbReference type="Proteomes" id="UP000301751"/>
    </source>
</evidence>
<dbReference type="InterPro" id="IPR045851">
    <property type="entry name" value="AMP-bd_C_sf"/>
</dbReference>
<dbReference type="InterPro" id="IPR050237">
    <property type="entry name" value="ATP-dep_AMP-bd_enzyme"/>
</dbReference>
<keyword evidence="3" id="KW-0436">Ligase</keyword>
<accession>A0A480AS28</accession>
<dbReference type="Pfam" id="PF13193">
    <property type="entry name" value="AMP-binding_C"/>
    <property type="match status" value="1"/>
</dbReference>
<feature type="domain" description="AMP-binding enzyme C-terminal" evidence="2">
    <location>
        <begin position="438"/>
        <end position="517"/>
    </location>
</feature>
<reference evidence="4" key="1">
    <citation type="submission" date="2019-03" db="EMBL/GenBank/DDBJ databases">
        <title>Aquabacterium pictum sp.nov., the first bacteriochlorophyll a-containing freshwater bacterium in the genus Aquabacterium of the class Betaproteobacteria.</title>
        <authorList>
            <person name="Hirose S."/>
            <person name="Tank M."/>
            <person name="Hara E."/>
            <person name="Tamaki H."/>
            <person name="Takaichi S."/>
            <person name="Haruta S."/>
            <person name="Hanada S."/>
        </authorList>
    </citation>
    <scope>NUCLEOTIDE SEQUENCE [LARGE SCALE GENOMIC DNA]</scope>
    <source>
        <strain evidence="4">W35</strain>
    </source>
</reference>
<dbReference type="PANTHER" id="PTHR43767:SF1">
    <property type="entry name" value="NONRIBOSOMAL PEPTIDE SYNTHASE PES1 (EUROFUNG)-RELATED"/>
    <property type="match status" value="1"/>
</dbReference>
<dbReference type="Pfam" id="PF00501">
    <property type="entry name" value="AMP-binding"/>
    <property type="match status" value="1"/>
</dbReference>
<dbReference type="OrthoDB" id="9766486at2"/>
<gene>
    <name evidence="3" type="ORF">AQPW35_19430</name>
</gene>
<dbReference type="GO" id="GO:0016878">
    <property type="term" value="F:acid-thiol ligase activity"/>
    <property type="evidence" value="ECO:0007669"/>
    <property type="project" value="UniProtKB-ARBA"/>
</dbReference>
<proteinExistence type="predicted"/>
<dbReference type="InterPro" id="IPR000873">
    <property type="entry name" value="AMP-dep_synth/lig_dom"/>
</dbReference>
<evidence type="ECO:0000259" key="2">
    <source>
        <dbReference type="Pfam" id="PF13193"/>
    </source>
</evidence>
<dbReference type="PROSITE" id="PS00455">
    <property type="entry name" value="AMP_BINDING"/>
    <property type="match status" value="1"/>
</dbReference>
<comment type="caution">
    <text evidence="3">The sequence shown here is derived from an EMBL/GenBank/DDBJ whole genome shotgun (WGS) entry which is preliminary data.</text>
</comment>
<protein>
    <submittedName>
        <fullName evidence="3">ATP-dependent acyl-CoA ligase</fullName>
    </submittedName>
</protein>
<dbReference type="AlphaFoldDB" id="A0A480AS28"/>
<dbReference type="InterPro" id="IPR025110">
    <property type="entry name" value="AMP-bd_C"/>
</dbReference>
<dbReference type="RefSeq" id="WP_137732619.1">
    <property type="nucleotide sequence ID" value="NZ_BJCL01000004.1"/>
</dbReference>
<sequence length="537" mass="58445">MPPLLHATALHPFNRLDVPTLLADRARRRRDHPFIVWEPFDGPGQTWTYGQFHAAVGRIAGGLARRGVQAGDRVLIHLDNCPETLLAWYACGWIGAVAVTTNARAADDELAYYAEHSGAVAAITQPKFAEAVARNCRHLTWQVVTDTDNGTPSAHPVPADQRFATLDAEPPPRRAPDPLAPCSVQYTSGTTSRPKAVLWTHANALWGARINAVHEDLQATDVHLVHLPLFHTNAQAYSVLATLWAGGTAVVLPRFSASRFWPISLKHRCTWVSMIPFCIKALMAHEVPPHHYRLWGAAACDLPTDPHFKVQTIGWWGMTETITHGIVSCRHVPSTPLSIGRPAPEYGIAIVDDDEIPVADARAVAPGGSGQLLVKGIRGLSLFAEYLGNAAATEGSYTADGWFRTGDRVDLLEDGSIRFGDRTKDMLKVGGENVAASEIERVIATVPGVHECAVVARKHRMLDEVPVVFVLPLEALRGNPQAGAELAEQVRAACRQQLADFKRPHEVRLVDSLPRSTLEKIAKAQLRAALAEEGPLG</sequence>
<dbReference type="Gene3D" id="3.40.50.12780">
    <property type="entry name" value="N-terminal domain of ligase-like"/>
    <property type="match status" value="1"/>
</dbReference>
<feature type="domain" description="AMP-dependent synthetase/ligase" evidence="1">
    <location>
        <begin position="23"/>
        <end position="377"/>
    </location>
</feature>
<dbReference type="InterPro" id="IPR020845">
    <property type="entry name" value="AMP-binding_CS"/>
</dbReference>
<dbReference type="InterPro" id="IPR042099">
    <property type="entry name" value="ANL_N_sf"/>
</dbReference>
<evidence type="ECO:0000259" key="1">
    <source>
        <dbReference type="Pfam" id="PF00501"/>
    </source>
</evidence>
<evidence type="ECO:0000313" key="3">
    <source>
        <dbReference type="EMBL" id="GCL62862.1"/>
    </source>
</evidence>
<keyword evidence="4" id="KW-1185">Reference proteome</keyword>
<name>A0A480AS28_9BURK</name>
<organism evidence="3 4">
    <name type="scientific">Pseudaquabacterium pictum</name>
    <dbReference type="NCBI Taxonomy" id="2315236"/>
    <lineage>
        <taxon>Bacteria</taxon>
        <taxon>Pseudomonadati</taxon>
        <taxon>Pseudomonadota</taxon>
        <taxon>Betaproteobacteria</taxon>
        <taxon>Burkholderiales</taxon>
        <taxon>Sphaerotilaceae</taxon>
        <taxon>Pseudaquabacterium</taxon>
    </lineage>
</organism>
<dbReference type="Proteomes" id="UP000301751">
    <property type="component" value="Unassembled WGS sequence"/>
</dbReference>
<dbReference type="Gene3D" id="3.30.300.30">
    <property type="match status" value="1"/>
</dbReference>
<dbReference type="SUPFAM" id="SSF56801">
    <property type="entry name" value="Acetyl-CoA synthetase-like"/>
    <property type="match status" value="1"/>
</dbReference>
<dbReference type="PANTHER" id="PTHR43767">
    <property type="entry name" value="LONG-CHAIN-FATTY-ACID--COA LIGASE"/>
    <property type="match status" value="1"/>
</dbReference>